<feature type="signal peptide" evidence="15">
    <location>
        <begin position="1"/>
        <end position="24"/>
    </location>
</feature>
<keyword evidence="12" id="KW-0520">NAD</keyword>
<keyword evidence="9 13" id="KW-0830">Ubiquinone</keyword>
<keyword evidence="6 12" id="KW-0812">Transmembrane</keyword>
<dbReference type="HAMAP" id="MF_01350">
    <property type="entry name" value="NDH1_NuoH"/>
    <property type="match status" value="1"/>
</dbReference>
<keyword evidence="15" id="KW-0732">Signal</keyword>
<dbReference type="EC" id="7.1.1.2" evidence="13"/>
<dbReference type="InterPro" id="IPR018086">
    <property type="entry name" value="NADH_UbQ_OxRdtase_su1_CS"/>
</dbReference>
<feature type="transmembrane region" description="Helical" evidence="14">
    <location>
        <begin position="244"/>
        <end position="261"/>
    </location>
</feature>
<evidence type="ECO:0000256" key="10">
    <source>
        <dbReference type="ARBA" id="ARBA00023128"/>
    </source>
</evidence>
<organism evidence="16">
    <name type="scientific">Rhopalomyia pomum</name>
    <name type="common">Sponge gall midge</name>
    <dbReference type="NCBI Taxonomy" id="608481"/>
    <lineage>
        <taxon>Eukaryota</taxon>
        <taxon>Metazoa</taxon>
        <taxon>Ecdysozoa</taxon>
        <taxon>Arthropoda</taxon>
        <taxon>Hexapoda</taxon>
        <taxon>Insecta</taxon>
        <taxon>Pterygota</taxon>
        <taxon>Neoptera</taxon>
        <taxon>Endopterygota</taxon>
        <taxon>Diptera</taxon>
        <taxon>Nematocera</taxon>
        <taxon>Sciaroidea</taxon>
        <taxon>Cecidomyiidae</taxon>
        <taxon>Rhopalomyia</taxon>
    </lineage>
</organism>
<accession>C7FIL6</accession>
<evidence type="ECO:0000256" key="2">
    <source>
        <dbReference type="ARBA" id="ARBA00004448"/>
    </source>
</evidence>
<evidence type="ECO:0000256" key="6">
    <source>
        <dbReference type="ARBA" id="ARBA00022692"/>
    </source>
</evidence>
<evidence type="ECO:0000256" key="4">
    <source>
        <dbReference type="ARBA" id="ARBA00021009"/>
    </source>
</evidence>
<feature type="transmembrane region" description="Helical" evidence="14">
    <location>
        <begin position="281"/>
        <end position="300"/>
    </location>
</feature>
<feature type="transmembrane region" description="Helical" evidence="14">
    <location>
        <begin position="215"/>
        <end position="238"/>
    </location>
</feature>
<dbReference type="Pfam" id="PF00146">
    <property type="entry name" value="NADHdh"/>
    <property type="match status" value="1"/>
</dbReference>
<evidence type="ECO:0000256" key="9">
    <source>
        <dbReference type="ARBA" id="ARBA00023075"/>
    </source>
</evidence>
<evidence type="ECO:0000256" key="14">
    <source>
        <dbReference type="SAM" id="Phobius"/>
    </source>
</evidence>
<evidence type="ECO:0000256" key="7">
    <source>
        <dbReference type="ARBA" id="ARBA00022792"/>
    </source>
</evidence>
<evidence type="ECO:0000256" key="11">
    <source>
        <dbReference type="ARBA" id="ARBA00023136"/>
    </source>
</evidence>
<dbReference type="PROSITE" id="PS00667">
    <property type="entry name" value="COMPLEX1_ND1_1"/>
    <property type="match status" value="1"/>
</dbReference>
<dbReference type="InterPro" id="IPR001694">
    <property type="entry name" value="NADH_UbQ_OxRdtase_su1/FPO"/>
</dbReference>
<feature type="transmembrane region" description="Helical" evidence="14">
    <location>
        <begin position="165"/>
        <end position="185"/>
    </location>
</feature>
<reference evidence="16" key="1">
    <citation type="journal article" date="2009" name="Genome Biol. Evol.">
        <title>Evolution of the mitochondrial genomes of gall midges (Diptera: Cecidomyiidae): rearrangement and severe truncation of tRNA genes.</title>
        <authorList>
            <person name="Beckenbach A.T."/>
            <person name="Joy J.B."/>
        </authorList>
    </citation>
    <scope>NUCLEOTIDE SEQUENCE</scope>
</reference>
<feature type="transmembrane region" description="Helical" evidence="14">
    <location>
        <begin position="95"/>
        <end position="116"/>
    </location>
</feature>
<protein>
    <recommendedName>
        <fullName evidence="4 13">NADH-ubiquinone oxidoreductase chain 1</fullName>
        <ecNumber evidence="13">7.1.1.2</ecNumber>
    </recommendedName>
</protein>
<comment type="catalytic activity">
    <reaction evidence="13">
        <text>a ubiquinone + NADH + 5 H(+)(in) = a ubiquinol + NAD(+) + 4 H(+)(out)</text>
        <dbReference type="Rhea" id="RHEA:29091"/>
        <dbReference type="Rhea" id="RHEA-COMP:9565"/>
        <dbReference type="Rhea" id="RHEA-COMP:9566"/>
        <dbReference type="ChEBI" id="CHEBI:15378"/>
        <dbReference type="ChEBI" id="CHEBI:16389"/>
        <dbReference type="ChEBI" id="CHEBI:17976"/>
        <dbReference type="ChEBI" id="CHEBI:57540"/>
        <dbReference type="ChEBI" id="CHEBI:57945"/>
        <dbReference type="EC" id="7.1.1.2"/>
    </reaction>
</comment>
<comment type="subcellular location">
    <subcellularLocation>
        <location evidence="2 12">Mitochondrion inner membrane</location>
        <topology evidence="2 12">Multi-pass membrane protein</topology>
    </subcellularLocation>
</comment>
<evidence type="ECO:0000256" key="12">
    <source>
        <dbReference type="RuleBase" id="RU000471"/>
    </source>
</evidence>
<dbReference type="GO" id="GO:0008137">
    <property type="term" value="F:NADH dehydrogenase (ubiquinone) activity"/>
    <property type="evidence" value="ECO:0007669"/>
    <property type="project" value="UniProtKB-EC"/>
</dbReference>
<evidence type="ECO:0000256" key="13">
    <source>
        <dbReference type="RuleBase" id="RU000473"/>
    </source>
</evidence>
<dbReference type="PANTHER" id="PTHR11432">
    <property type="entry name" value="NADH DEHYDROGENASE SUBUNIT 1"/>
    <property type="match status" value="1"/>
</dbReference>
<gene>
    <name evidence="16" type="primary">nad1</name>
</gene>
<sequence length="301" mass="35964">MMYMIIMVLICITFLTLLEQKVLSYIQIRKGPNIVGFLGLIQPFSDAMKLFVKEMMFPIWSNFLIYYYSPIFSFMLSLILWLIFPFYFYCFSFNLMYLFLFSFMSLGVYFIMISGWSSNSTYALLGSLRSIAQTVSYEVCLIMVFLCFLIFTLSFNIMMFLNYQVLMSFIFLNLILSFIIFVIFLSETNRSPFDFAEGESELVSGFNIEYSSGGFALIFLAEYSMILLLSMIFCFMFIYNSFFYFIFFIKFMLLSYLFIWIRGSVPRYRYDKLMNLTWKIYLFISLLMMLMFMMLKLMFLI</sequence>
<name>C7FIL6_RHOPM</name>
<evidence type="ECO:0000256" key="1">
    <source>
        <dbReference type="ARBA" id="ARBA00003257"/>
    </source>
</evidence>
<keyword evidence="10 13" id="KW-0496">Mitochondrion</keyword>
<comment type="similarity">
    <text evidence="3 12">Belongs to the complex I subunit 1 family.</text>
</comment>
<feature type="transmembrane region" description="Helical" evidence="14">
    <location>
        <begin position="137"/>
        <end position="159"/>
    </location>
</feature>
<keyword evidence="7" id="KW-0999">Mitochondrion inner membrane</keyword>
<dbReference type="PROSITE" id="PS00668">
    <property type="entry name" value="COMPLEX1_ND1_2"/>
    <property type="match status" value="1"/>
</dbReference>
<evidence type="ECO:0000256" key="3">
    <source>
        <dbReference type="ARBA" id="ARBA00010535"/>
    </source>
</evidence>
<evidence type="ECO:0000256" key="8">
    <source>
        <dbReference type="ARBA" id="ARBA00022989"/>
    </source>
</evidence>
<evidence type="ECO:0000256" key="15">
    <source>
        <dbReference type="SAM" id="SignalP"/>
    </source>
</evidence>
<dbReference type="EMBL" id="GQ387649">
    <property type="protein sequence ID" value="ACT80216.1"/>
    <property type="molecule type" value="Genomic_DNA"/>
</dbReference>
<dbReference type="AlphaFoldDB" id="C7FIL6"/>
<dbReference type="GO" id="GO:0009060">
    <property type="term" value="P:aerobic respiration"/>
    <property type="evidence" value="ECO:0007669"/>
    <property type="project" value="TreeGrafter"/>
</dbReference>
<geneLocation type="mitochondrion" evidence="16"/>
<proteinExistence type="inferred from homology"/>
<dbReference type="PANTHER" id="PTHR11432:SF3">
    <property type="entry name" value="NADH-UBIQUINONE OXIDOREDUCTASE CHAIN 1"/>
    <property type="match status" value="1"/>
</dbReference>
<evidence type="ECO:0000256" key="5">
    <source>
        <dbReference type="ARBA" id="ARBA00022448"/>
    </source>
</evidence>
<keyword evidence="5" id="KW-0813">Transport</keyword>
<comment type="function">
    <text evidence="1">Core subunit of the mitochondrial membrane respiratory chain NADH dehydrogenase (Complex I) that is believed to belong to the minimal assembly required for catalysis. Complex I functions in the transfer of electrons from NADH to the respiratory chain. The immediate electron acceptor for the enzyme is believed to be ubiquinone.</text>
</comment>
<keyword evidence="8 14" id="KW-1133">Transmembrane helix</keyword>
<dbReference type="GO" id="GO:0003954">
    <property type="term" value="F:NADH dehydrogenase activity"/>
    <property type="evidence" value="ECO:0007669"/>
    <property type="project" value="TreeGrafter"/>
</dbReference>
<keyword evidence="11 14" id="KW-0472">Membrane</keyword>
<evidence type="ECO:0000313" key="16">
    <source>
        <dbReference type="EMBL" id="ACT80216.1"/>
    </source>
</evidence>
<dbReference type="GO" id="GO:0005743">
    <property type="term" value="C:mitochondrial inner membrane"/>
    <property type="evidence" value="ECO:0007669"/>
    <property type="project" value="UniProtKB-SubCell"/>
</dbReference>
<feature type="chain" id="PRO_5005668853" description="NADH-ubiquinone oxidoreductase chain 1" evidence="15">
    <location>
        <begin position="25"/>
        <end position="301"/>
    </location>
</feature>
<feature type="transmembrane region" description="Helical" evidence="14">
    <location>
        <begin position="64"/>
        <end position="89"/>
    </location>
</feature>